<gene>
    <name evidence="1" type="ORF">NCTC10485_01488</name>
</gene>
<protein>
    <submittedName>
        <fullName evidence="1">Uncharacterized protein</fullName>
    </submittedName>
</protein>
<reference evidence="1 2" key="1">
    <citation type="submission" date="2018-12" db="EMBL/GenBank/DDBJ databases">
        <authorList>
            <consortium name="Pathogen Informatics"/>
        </authorList>
    </citation>
    <scope>NUCLEOTIDE SEQUENCE [LARGE SCALE GENOMIC DNA]</scope>
    <source>
        <strain evidence="1 2">NCTC10485</strain>
    </source>
</reference>
<sequence length="52" mass="6010">MAEHSRLDNWPRLRVDDWTPTRDTLHMWTQIIGKIRLAHAPLVATGGKSRCT</sequence>
<dbReference type="EMBL" id="LR134355">
    <property type="protein sequence ID" value="VEG47214.1"/>
    <property type="molecule type" value="Genomic_DNA"/>
</dbReference>
<organism evidence="1 2">
    <name type="scientific">Mycolicibacterium chitae</name>
    <name type="common">Mycobacterium chitae</name>
    <dbReference type="NCBI Taxonomy" id="1792"/>
    <lineage>
        <taxon>Bacteria</taxon>
        <taxon>Bacillati</taxon>
        <taxon>Actinomycetota</taxon>
        <taxon>Actinomycetes</taxon>
        <taxon>Mycobacteriales</taxon>
        <taxon>Mycobacteriaceae</taxon>
        <taxon>Mycolicibacterium</taxon>
    </lineage>
</organism>
<evidence type="ECO:0000313" key="1">
    <source>
        <dbReference type="EMBL" id="VEG47214.1"/>
    </source>
</evidence>
<accession>A0A448I4F1</accession>
<dbReference type="Proteomes" id="UP000282551">
    <property type="component" value="Chromosome"/>
</dbReference>
<dbReference type="Pfam" id="PF19459">
    <property type="entry name" value="DUF5996"/>
    <property type="match status" value="1"/>
</dbReference>
<keyword evidence="2" id="KW-1185">Reference proteome</keyword>
<dbReference type="AlphaFoldDB" id="A0A448I4F1"/>
<dbReference type="InterPro" id="IPR046038">
    <property type="entry name" value="DUF5996"/>
</dbReference>
<proteinExistence type="predicted"/>
<evidence type="ECO:0000313" key="2">
    <source>
        <dbReference type="Proteomes" id="UP000282551"/>
    </source>
</evidence>
<name>A0A448I4F1_MYCCI</name>